<dbReference type="Pfam" id="PF01476">
    <property type="entry name" value="LysM"/>
    <property type="match status" value="1"/>
</dbReference>
<feature type="signal peptide" evidence="1">
    <location>
        <begin position="1"/>
        <end position="20"/>
    </location>
</feature>
<dbReference type="OrthoDB" id="9765158at2"/>
<sequence>MLKKIILTIISLCLPLMSVADELAVNQDAPKTYIVKKGDTLWDISGVFLKEPWLWPKLWRINPEVNNPHLIFPGDVLRLVYDENGEPMLVKEKPQLKWSPESRKVGKDEGAVGTVPLSEIAPFLKYDSVFTEQQLEDLPYIIGSDEGYKRSIDGFNVYVNDDLVVGKSYAFYRKGDELFDLETGESLGYYAVLVGTGKALATGNMAEKKPSTVYVDQANREIRQGTYVLPVNSVEPIDSYIEMKAATEDQRGVIIKSISDIREFGRFDVVMINRGSEAQIEVGQVMAVKRTSPAVVETSGGPVYREDASAWERMGEDSGEYVMPEEDVGNLMVFKVYPKVSMAIIVHSSKPLRLKDIVTAP</sequence>
<gene>
    <name evidence="3" type="ORF">SAMN05660429_02426</name>
</gene>
<dbReference type="RefSeq" id="WP_093330813.1">
    <property type="nucleotide sequence ID" value="NZ_AP027363.1"/>
</dbReference>
<dbReference type="PANTHER" id="PTHR34700:SF4">
    <property type="entry name" value="PHAGE-LIKE ELEMENT PBSX PROTEIN XKDP"/>
    <property type="match status" value="1"/>
</dbReference>
<dbReference type="SUPFAM" id="SSF54106">
    <property type="entry name" value="LysM domain"/>
    <property type="match status" value="1"/>
</dbReference>
<dbReference type="EMBL" id="FOHK01000011">
    <property type="protein sequence ID" value="SET69040.1"/>
    <property type="molecule type" value="Genomic_DNA"/>
</dbReference>
<feature type="chain" id="PRO_5011571597" evidence="1">
    <location>
        <begin position="21"/>
        <end position="361"/>
    </location>
</feature>
<dbReference type="CDD" id="cd00118">
    <property type="entry name" value="LysM"/>
    <property type="match status" value="1"/>
</dbReference>
<evidence type="ECO:0000256" key="1">
    <source>
        <dbReference type="SAM" id="SignalP"/>
    </source>
</evidence>
<dbReference type="InterPro" id="IPR036779">
    <property type="entry name" value="LysM_dom_sf"/>
</dbReference>
<name>A0A1I0GDU5_THASX</name>
<dbReference type="STRING" id="349064.SAMN05660429_02426"/>
<organism evidence="3 4">
    <name type="scientific">Thalassotalea agarivorans</name>
    <name type="common">Thalassomonas agarivorans</name>
    <dbReference type="NCBI Taxonomy" id="349064"/>
    <lineage>
        <taxon>Bacteria</taxon>
        <taxon>Pseudomonadati</taxon>
        <taxon>Pseudomonadota</taxon>
        <taxon>Gammaproteobacteria</taxon>
        <taxon>Alteromonadales</taxon>
        <taxon>Colwelliaceae</taxon>
        <taxon>Thalassotalea</taxon>
    </lineage>
</organism>
<dbReference type="PROSITE" id="PS51782">
    <property type="entry name" value="LYSM"/>
    <property type="match status" value="1"/>
</dbReference>
<dbReference type="InterPro" id="IPR018392">
    <property type="entry name" value="LysM"/>
</dbReference>
<accession>A0A1I0GDU5</accession>
<evidence type="ECO:0000313" key="4">
    <source>
        <dbReference type="Proteomes" id="UP000199308"/>
    </source>
</evidence>
<protein>
    <submittedName>
        <fullName evidence="3">LysM domain-containing protein</fullName>
    </submittedName>
</protein>
<dbReference type="Gene3D" id="3.10.350.10">
    <property type="entry name" value="LysM domain"/>
    <property type="match status" value="1"/>
</dbReference>
<dbReference type="Proteomes" id="UP000199308">
    <property type="component" value="Unassembled WGS sequence"/>
</dbReference>
<evidence type="ECO:0000313" key="3">
    <source>
        <dbReference type="EMBL" id="SET69040.1"/>
    </source>
</evidence>
<dbReference type="AlphaFoldDB" id="A0A1I0GDU5"/>
<evidence type="ECO:0000259" key="2">
    <source>
        <dbReference type="PROSITE" id="PS51782"/>
    </source>
</evidence>
<proteinExistence type="predicted"/>
<dbReference type="InterPro" id="IPR052196">
    <property type="entry name" value="Bact_Kbp"/>
</dbReference>
<keyword evidence="1" id="KW-0732">Signal</keyword>
<keyword evidence="4" id="KW-1185">Reference proteome</keyword>
<feature type="domain" description="LysM" evidence="2">
    <location>
        <begin position="31"/>
        <end position="79"/>
    </location>
</feature>
<dbReference type="PANTHER" id="PTHR34700">
    <property type="entry name" value="POTASSIUM BINDING PROTEIN KBP"/>
    <property type="match status" value="1"/>
</dbReference>
<reference evidence="3 4" key="1">
    <citation type="submission" date="2016-10" db="EMBL/GenBank/DDBJ databases">
        <authorList>
            <person name="de Groot N.N."/>
        </authorList>
    </citation>
    <scope>NUCLEOTIDE SEQUENCE [LARGE SCALE GENOMIC DNA]</scope>
    <source>
        <strain evidence="3 4">DSM 19706</strain>
    </source>
</reference>